<sequence>MKIPTFAVVLVVYAVTGTGATDIAGKKSAILTDRDVLVDASSSSSSWSDESSVSDSMEPDFLDDDLGAGDDLIGSWDNHYAVFSDTESSDQSSSESGPSDANDLIIGDVSGDLLRKAESVANTALPFDIKSAEPVLIPVAVGVAAMLGVVVAAVLIGMRRERLSEPTFGPIELVSDLPDPVTTTSESTAVEANEEDGTGAGLAIEFEDGREEEANEEDTGVVCG</sequence>
<dbReference type="EMBL" id="JAGDFL010000884">
    <property type="protein sequence ID" value="KAG7380224.1"/>
    <property type="molecule type" value="Genomic_DNA"/>
</dbReference>
<name>A0A8T1VLF7_9STRA</name>
<gene>
    <name evidence="4" type="ORF">PHYBOEH_011535</name>
</gene>
<evidence type="ECO:0000256" key="3">
    <source>
        <dbReference type="SAM" id="SignalP"/>
    </source>
</evidence>
<keyword evidence="2" id="KW-0812">Transmembrane</keyword>
<dbReference type="AlphaFoldDB" id="A0A8T1VLF7"/>
<organism evidence="4 5">
    <name type="scientific">Phytophthora boehmeriae</name>
    <dbReference type="NCBI Taxonomy" id="109152"/>
    <lineage>
        <taxon>Eukaryota</taxon>
        <taxon>Sar</taxon>
        <taxon>Stramenopiles</taxon>
        <taxon>Oomycota</taxon>
        <taxon>Peronosporomycetes</taxon>
        <taxon>Peronosporales</taxon>
        <taxon>Peronosporaceae</taxon>
        <taxon>Phytophthora</taxon>
    </lineage>
</organism>
<feature type="region of interest" description="Disordered" evidence="1">
    <location>
        <begin position="177"/>
        <end position="199"/>
    </location>
</feature>
<dbReference type="Proteomes" id="UP000693981">
    <property type="component" value="Unassembled WGS sequence"/>
</dbReference>
<feature type="compositionally biased region" description="Polar residues" evidence="1">
    <location>
        <begin position="181"/>
        <end position="190"/>
    </location>
</feature>
<keyword evidence="5" id="KW-1185">Reference proteome</keyword>
<reference evidence="4" key="1">
    <citation type="submission" date="2021-02" db="EMBL/GenBank/DDBJ databases">
        <authorList>
            <person name="Palmer J.M."/>
        </authorList>
    </citation>
    <scope>NUCLEOTIDE SEQUENCE</scope>
    <source>
        <strain evidence="4">SCRP23</strain>
    </source>
</reference>
<evidence type="ECO:0000256" key="1">
    <source>
        <dbReference type="SAM" id="MobiDB-lite"/>
    </source>
</evidence>
<comment type="caution">
    <text evidence="4">The sequence shown here is derived from an EMBL/GenBank/DDBJ whole genome shotgun (WGS) entry which is preliminary data.</text>
</comment>
<protein>
    <recommendedName>
        <fullName evidence="6">RxLR effector protein</fullName>
    </recommendedName>
</protein>
<feature type="chain" id="PRO_5035843091" description="RxLR effector protein" evidence="3">
    <location>
        <begin position="21"/>
        <end position="224"/>
    </location>
</feature>
<keyword evidence="2" id="KW-0472">Membrane</keyword>
<keyword evidence="2" id="KW-1133">Transmembrane helix</keyword>
<evidence type="ECO:0000313" key="4">
    <source>
        <dbReference type="EMBL" id="KAG7380224.1"/>
    </source>
</evidence>
<accession>A0A8T1VLF7</accession>
<feature type="signal peptide" evidence="3">
    <location>
        <begin position="1"/>
        <end position="20"/>
    </location>
</feature>
<evidence type="ECO:0000313" key="5">
    <source>
        <dbReference type="Proteomes" id="UP000693981"/>
    </source>
</evidence>
<feature type="transmembrane region" description="Helical" evidence="2">
    <location>
        <begin position="135"/>
        <end position="156"/>
    </location>
</feature>
<keyword evidence="3" id="KW-0732">Signal</keyword>
<dbReference type="OrthoDB" id="125646at2759"/>
<proteinExistence type="predicted"/>
<evidence type="ECO:0008006" key="6">
    <source>
        <dbReference type="Google" id="ProtNLM"/>
    </source>
</evidence>
<evidence type="ECO:0000256" key="2">
    <source>
        <dbReference type="SAM" id="Phobius"/>
    </source>
</evidence>